<proteinExistence type="predicted"/>
<dbReference type="EMBL" id="PFPA01000008">
    <property type="protein sequence ID" value="PIZ88402.1"/>
    <property type="molecule type" value="Genomic_DNA"/>
</dbReference>
<organism evidence="2 3">
    <name type="scientific">Candidatus Nealsonbacteria bacterium CG_4_10_14_0_2_um_filter_39_15</name>
    <dbReference type="NCBI Taxonomy" id="1974681"/>
    <lineage>
        <taxon>Bacteria</taxon>
        <taxon>Candidatus Nealsoniibacteriota</taxon>
    </lineage>
</organism>
<gene>
    <name evidence="2" type="ORF">COX91_00440</name>
</gene>
<sequence>MNKKTCLITGGAGFIGTNVAANHLKKGDKVIAFDNLYRVGT</sequence>
<name>A0A2M7UWQ3_9BACT</name>
<accession>A0A2M7UWQ3</accession>
<dbReference type="Pfam" id="PF01370">
    <property type="entry name" value="Epimerase"/>
    <property type="match status" value="1"/>
</dbReference>
<evidence type="ECO:0000259" key="1">
    <source>
        <dbReference type="Pfam" id="PF01370"/>
    </source>
</evidence>
<dbReference type="InterPro" id="IPR001509">
    <property type="entry name" value="Epimerase_deHydtase"/>
</dbReference>
<dbReference type="InterPro" id="IPR036291">
    <property type="entry name" value="NAD(P)-bd_dom_sf"/>
</dbReference>
<dbReference type="SUPFAM" id="SSF51735">
    <property type="entry name" value="NAD(P)-binding Rossmann-fold domains"/>
    <property type="match status" value="1"/>
</dbReference>
<dbReference type="Gene3D" id="3.40.50.720">
    <property type="entry name" value="NAD(P)-binding Rossmann-like Domain"/>
    <property type="match status" value="1"/>
</dbReference>
<comment type="caution">
    <text evidence="2">The sequence shown here is derived from an EMBL/GenBank/DDBJ whole genome shotgun (WGS) entry which is preliminary data.</text>
</comment>
<feature type="non-terminal residue" evidence="2">
    <location>
        <position position="41"/>
    </location>
</feature>
<protein>
    <submittedName>
        <fullName evidence="2">CDP-paratose 2-epimerase</fullName>
    </submittedName>
</protein>
<feature type="domain" description="NAD-dependent epimerase/dehydratase" evidence="1">
    <location>
        <begin position="7"/>
        <end position="36"/>
    </location>
</feature>
<evidence type="ECO:0000313" key="3">
    <source>
        <dbReference type="Proteomes" id="UP000230081"/>
    </source>
</evidence>
<dbReference type="AlphaFoldDB" id="A0A2M7UWQ3"/>
<reference evidence="3" key="1">
    <citation type="submission" date="2017-09" db="EMBL/GenBank/DDBJ databases">
        <title>Depth-based differentiation of microbial function through sediment-hosted aquifers and enrichment of novel symbionts in the deep terrestrial subsurface.</title>
        <authorList>
            <person name="Probst A.J."/>
            <person name="Ladd B."/>
            <person name="Jarett J.K."/>
            <person name="Geller-Mcgrath D.E."/>
            <person name="Sieber C.M.K."/>
            <person name="Emerson J.B."/>
            <person name="Anantharaman K."/>
            <person name="Thomas B.C."/>
            <person name="Malmstrom R."/>
            <person name="Stieglmeier M."/>
            <person name="Klingl A."/>
            <person name="Woyke T."/>
            <person name="Ryan C.M."/>
            <person name="Banfield J.F."/>
        </authorList>
    </citation>
    <scope>NUCLEOTIDE SEQUENCE [LARGE SCALE GENOMIC DNA]</scope>
</reference>
<dbReference type="Proteomes" id="UP000230081">
    <property type="component" value="Unassembled WGS sequence"/>
</dbReference>
<evidence type="ECO:0000313" key="2">
    <source>
        <dbReference type="EMBL" id="PIZ88402.1"/>
    </source>
</evidence>